<evidence type="ECO:0000313" key="1">
    <source>
        <dbReference type="EMBL" id="KAH6632746.1"/>
    </source>
</evidence>
<dbReference type="EMBL" id="JAGIZQ010000004">
    <property type="protein sequence ID" value="KAH6632746.1"/>
    <property type="molecule type" value="Genomic_DNA"/>
</dbReference>
<accession>A0ACB7P961</accession>
<gene>
    <name evidence="1" type="ORF">F5144DRAFT_534547</name>
</gene>
<name>A0ACB7P961_9PEZI</name>
<dbReference type="Proteomes" id="UP000724584">
    <property type="component" value="Unassembled WGS sequence"/>
</dbReference>
<organism evidence="1 2">
    <name type="scientific">Chaetomium tenue</name>
    <dbReference type="NCBI Taxonomy" id="1854479"/>
    <lineage>
        <taxon>Eukaryota</taxon>
        <taxon>Fungi</taxon>
        <taxon>Dikarya</taxon>
        <taxon>Ascomycota</taxon>
        <taxon>Pezizomycotina</taxon>
        <taxon>Sordariomycetes</taxon>
        <taxon>Sordariomycetidae</taxon>
        <taxon>Sordariales</taxon>
        <taxon>Chaetomiaceae</taxon>
        <taxon>Chaetomium</taxon>
    </lineage>
</organism>
<sequence length="306" mass="34405">METPDPPLQSRVVDDKSPICIPFILSRIEEYKKQHAGEENPRPFIVGLNGVQGVGKTTLVRALAETLQDRAGLPTLVVSIDDFYLTHADQLALAAAHPDNGLVQYRGEPGTHDIPLLTNFLTALTTNKPTPIPQYDKSAFSGLGDRLPPSSWPLTSATSPPRVLILEGWCIGFRPLPPSDLTHQWRQPSRTLHQHKLEHLQWVNTQLAAYWTLLSRTLDAFVHIDAEDTEYVYGWRAEQEAQLRRERGSGMGEEQVRRFVDAYYPAYELYTEGVRRGVFEGVQGREGCQLRIVVGRDRGVVESMVI</sequence>
<keyword evidence="2" id="KW-1185">Reference proteome</keyword>
<evidence type="ECO:0000313" key="2">
    <source>
        <dbReference type="Proteomes" id="UP000724584"/>
    </source>
</evidence>
<protein>
    <submittedName>
        <fullName evidence="1">P-loop containing nucleoside triphosphate hydrolase protein</fullName>
    </submittedName>
</protein>
<reference evidence="1 2" key="1">
    <citation type="journal article" date="2021" name="Nat. Commun.">
        <title>Genetic determinants of endophytism in the Arabidopsis root mycobiome.</title>
        <authorList>
            <person name="Mesny F."/>
            <person name="Miyauchi S."/>
            <person name="Thiergart T."/>
            <person name="Pickel B."/>
            <person name="Atanasova L."/>
            <person name="Karlsson M."/>
            <person name="Huettel B."/>
            <person name="Barry K.W."/>
            <person name="Haridas S."/>
            <person name="Chen C."/>
            <person name="Bauer D."/>
            <person name="Andreopoulos W."/>
            <person name="Pangilinan J."/>
            <person name="LaButti K."/>
            <person name="Riley R."/>
            <person name="Lipzen A."/>
            <person name="Clum A."/>
            <person name="Drula E."/>
            <person name="Henrissat B."/>
            <person name="Kohler A."/>
            <person name="Grigoriev I.V."/>
            <person name="Martin F.M."/>
            <person name="Hacquard S."/>
        </authorList>
    </citation>
    <scope>NUCLEOTIDE SEQUENCE [LARGE SCALE GENOMIC DNA]</scope>
    <source>
        <strain evidence="1 2">MPI-SDFR-AT-0079</strain>
    </source>
</reference>
<keyword evidence="1" id="KW-0378">Hydrolase</keyword>
<comment type="caution">
    <text evidence="1">The sequence shown here is derived from an EMBL/GenBank/DDBJ whole genome shotgun (WGS) entry which is preliminary data.</text>
</comment>
<proteinExistence type="predicted"/>